<dbReference type="InterPro" id="IPR029063">
    <property type="entry name" value="SAM-dependent_MTases_sf"/>
</dbReference>
<dbReference type="RefSeq" id="WP_282761289.1">
    <property type="nucleotide sequence ID" value="NZ_JASCTH010000011.1"/>
</dbReference>
<evidence type="ECO:0000313" key="2">
    <source>
        <dbReference type="Proteomes" id="UP001241758"/>
    </source>
</evidence>
<sequence length="574" mass="61223">MPDRPDMAAALAAAPLTNLFRVGGEMFAWSDELDGRRNALLTHLIVALAGPGRTVLVAGPHPDHLVAALAAGGAEVTWLLRSLGDAERAARRHPTITVRAGAFGKIDLTAGYDLVVAADGIHRLNSAEGDQVPAGELIDRLASAVRPDGALVLMHDNLLGAHHTVRLDPGRRLRDDAAWYPADEPSAGNPAARAQLTARLADAGLVVDVAYAAFPEPTAPAVLIGGDALGDVTSPLRPWLRTVLTQAYTTAFRGRAVVSDPRRLISRALRAGAEDTVAGGWLVVAHAPGDAPAARTERHDVLVGDVNGAFTWTVTADGPKVLVPHESPLERDGLRRLDVPADPAAGALVLEDRLLELCAAADVRSLRREISQYESWLSAQARDGLVGGPAALADLSSLVITPAGCAVLAARWEPVEPVPVAVALARGLWQFAVRLITWARPHPWPITASAADLAAILVGMAGRSLADGELRAAVDLQMLIDTAEFGLSPSERQAYRLELLAVQPGTAPVDVAGYRELIEALWRQRYQASHLLAMMEWTERIIESRDAALSRMDWELQLLRRGWGGRGLMLAKRA</sequence>
<proteinExistence type="predicted"/>
<dbReference type="Gene3D" id="3.40.50.150">
    <property type="entry name" value="Vaccinia Virus protein VP39"/>
    <property type="match status" value="1"/>
</dbReference>
<protein>
    <recommendedName>
        <fullName evidence="3">Class I SAM-dependent methyltransferase</fullName>
    </recommendedName>
</protein>
<accession>A0ABT6WL68</accession>
<dbReference type="EMBL" id="JASCTH010000011">
    <property type="protein sequence ID" value="MDI6100481.1"/>
    <property type="molecule type" value="Genomic_DNA"/>
</dbReference>
<gene>
    <name evidence="1" type="ORF">QLQ12_17875</name>
</gene>
<reference evidence="1 2" key="1">
    <citation type="submission" date="2023-05" db="EMBL/GenBank/DDBJ databases">
        <title>Actinoplanes sp. NEAU-A12 genome sequencing.</title>
        <authorList>
            <person name="Wang Z.-S."/>
        </authorList>
    </citation>
    <scope>NUCLEOTIDE SEQUENCE [LARGE SCALE GENOMIC DNA]</scope>
    <source>
        <strain evidence="1 2">NEAU-A12</strain>
    </source>
</reference>
<name>A0ABT6WL68_9ACTN</name>
<organism evidence="1 2">
    <name type="scientific">Actinoplanes sandaracinus</name>
    <dbReference type="NCBI Taxonomy" id="3045177"/>
    <lineage>
        <taxon>Bacteria</taxon>
        <taxon>Bacillati</taxon>
        <taxon>Actinomycetota</taxon>
        <taxon>Actinomycetes</taxon>
        <taxon>Micromonosporales</taxon>
        <taxon>Micromonosporaceae</taxon>
        <taxon>Actinoplanes</taxon>
    </lineage>
</organism>
<comment type="caution">
    <text evidence="1">The sequence shown here is derived from an EMBL/GenBank/DDBJ whole genome shotgun (WGS) entry which is preliminary data.</text>
</comment>
<evidence type="ECO:0000313" key="1">
    <source>
        <dbReference type="EMBL" id="MDI6100481.1"/>
    </source>
</evidence>
<keyword evidence="2" id="KW-1185">Reference proteome</keyword>
<evidence type="ECO:0008006" key="3">
    <source>
        <dbReference type="Google" id="ProtNLM"/>
    </source>
</evidence>
<dbReference type="Proteomes" id="UP001241758">
    <property type="component" value="Unassembled WGS sequence"/>
</dbReference>
<dbReference type="SUPFAM" id="SSF53335">
    <property type="entry name" value="S-adenosyl-L-methionine-dependent methyltransferases"/>
    <property type="match status" value="1"/>
</dbReference>